<geneLocation type="plasmid" evidence="2 3">
    <name>unnamed2</name>
</geneLocation>
<evidence type="ECO:0000313" key="2">
    <source>
        <dbReference type="EMBL" id="ANA15277.1"/>
    </source>
</evidence>
<proteinExistence type="predicted"/>
<evidence type="ECO:0000313" key="3">
    <source>
        <dbReference type="Proteomes" id="UP000076595"/>
    </source>
</evidence>
<name>A0ABM6ANL0_9PROT</name>
<dbReference type="InterPro" id="IPR057123">
    <property type="entry name" value="STAND_NTPase4_dom"/>
</dbReference>
<accession>A0ABM6ANL0</accession>
<feature type="domain" description="STAND NTPase 4 small alpha/beta" evidence="1">
    <location>
        <begin position="250"/>
        <end position="300"/>
    </location>
</feature>
<dbReference type="EMBL" id="CP011122">
    <property type="protein sequence ID" value="ANA15277.1"/>
    <property type="molecule type" value="Genomic_DNA"/>
</dbReference>
<protein>
    <recommendedName>
        <fullName evidence="1">STAND NTPase 4 small alpha/beta domain-containing protein</fullName>
    </recommendedName>
</protein>
<organism evidence="2 3">
    <name type="scientific">Acetobacter oryzifermentans</name>
    <dbReference type="NCBI Taxonomy" id="1633874"/>
    <lineage>
        <taxon>Bacteria</taxon>
        <taxon>Pseudomonadati</taxon>
        <taxon>Pseudomonadota</taxon>
        <taxon>Alphaproteobacteria</taxon>
        <taxon>Acetobacterales</taxon>
        <taxon>Acetobacteraceae</taxon>
        <taxon>Acetobacter</taxon>
    </lineage>
</organism>
<gene>
    <name evidence="2" type="ORF">WG31_14170</name>
</gene>
<dbReference type="Pfam" id="PF24406">
    <property type="entry name" value="nSTAND_NTPase4"/>
    <property type="match status" value="1"/>
</dbReference>
<evidence type="ECO:0000259" key="1">
    <source>
        <dbReference type="Pfam" id="PF24406"/>
    </source>
</evidence>
<dbReference type="Proteomes" id="UP000076595">
    <property type="component" value="Plasmid unnamed2"/>
</dbReference>
<reference evidence="2 3" key="1">
    <citation type="submission" date="2015-03" db="EMBL/GenBank/DDBJ databases">
        <title>Genome study of Acetobacter sp. SLV-7.</title>
        <authorList>
            <person name="Cho G.Y."/>
            <person name="Jeon C.O."/>
        </authorList>
    </citation>
    <scope>NUCLEOTIDE SEQUENCE [LARGE SCALE GENOMIC DNA]</scope>
    <source>
        <strain evidence="2 3">SLV-7</strain>
        <plasmid evidence="2 3">unnamed2</plasmid>
    </source>
</reference>
<keyword evidence="3" id="KW-1185">Reference proteome</keyword>
<sequence length="665" mass="76204">MFDAVKENKKIFVRIPRTFSGNNLGWYLSYFLIRTQINDKQVLPIVIEGKDIVPPQKSLNKLSPNFAMDEKVNSDLYEKIYIIEEPVFSSKTRMDFLSQQIKSLDGYIIIVSKTEDRIATISNFIQENSLIEYTICPISFSETAIFLEKNFDMQPFEAEAVALRLDNTFRKFRIEVDPSYFTLIGQDTLLALIDANKRAELIQLAVHGLLSLIVAYDPASTSLSRSTRERFLKKICLHKIKLEESFIEDTDLSALALEFIHEYGFKIDQSEFLSPFFKSGLLYNCHGKVSFAYPYLESYLIAKVLRDYPDIAVNYFNPERRDFDVYSFDLYCEMGPGQDVVDSISRYSDFFVNAGQEKYGKESIFIKNKKIIDSSVVDIGFVDITKRISEMADKLENADNSQNIRDEKQRILDTQSKVIGSLSQRNSSKDSELEDEIQVEFFILDGLSRASILCLTLLGSGSESINKHMKEDLLKTSIDTCSIFMDIWMYNRMRIDFKDIKNSLLSDTNINAFVKSINADESSIEKIRKDLATFLAFFQSNVLMEPINRVLSNLCGIAGVPVLSPIISHYEATDINAKILQSIWLLEASPDQGFQHIKSVFQNYNGASLLRVAISRFLLDRLYWQHYQTDNSRFFANAVKQVIKRTGLQYEEKTLKEAIQGPVNA</sequence>
<keyword evidence="2" id="KW-0614">Plasmid</keyword>